<dbReference type="EMBL" id="CP006935">
    <property type="protein sequence ID" value="AHC40451.1"/>
    <property type="molecule type" value="Genomic_DNA"/>
</dbReference>
<name>A0ABM5P1X7_9MOLU</name>
<proteinExistence type="predicted"/>
<organism evidence="1 2">
    <name type="scientific">Mycoplasma ovis str. Michigan</name>
    <dbReference type="NCBI Taxonomy" id="1415773"/>
    <lineage>
        <taxon>Bacteria</taxon>
        <taxon>Bacillati</taxon>
        <taxon>Mycoplasmatota</taxon>
        <taxon>Mollicutes</taxon>
        <taxon>Mycoplasmataceae</taxon>
        <taxon>Mycoplasma</taxon>
    </lineage>
</organism>
<dbReference type="Proteomes" id="UP000018745">
    <property type="component" value="Chromosome"/>
</dbReference>
<gene>
    <name evidence="1" type="ORF">OVS_03510</name>
</gene>
<evidence type="ECO:0000313" key="1">
    <source>
        <dbReference type="EMBL" id="AHC40451.1"/>
    </source>
</evidence>
<reference evidence="1 2" key="1">
    <citation type="journal article" date="2014" name="Genome Announc.">
        <title>Complete Genome Sequence of Mycoplasma ovis Strain Michigan, a Hemoplasma of Sheep with Two Distinct 16S rRNA Genes.</title>
        <authorList>
            <person name="Deshuillers P.L."/>
            <person name="Santos A.P."/>
            <person name="do Nascimento N.C."/>
            <person name="Hampel J.A."/>
            <person name="Bergin I.L."/>
            <person name="Dyson M.C."/>
            <person name="Messick J.B."/>
        </authorList>
    </citation>
    <scope>NUCLEOTIDE SEQUENCE [LARGE SCALE GENOMIC DNA]</scope>
    <source>
        <strain evidence="1 2">Michigan</strain>
    </source>
</reference>
<protein>
    <submittedName>
        <fullName evidence="1">Uncharacterized protein</fullName>
    </submittedName>
</protein>
<accession>A0ABM5P1X7</accession>
<evidence type="ECO:0000313" key="2">
    <source>
        <dbReference type="Proteomes" id="UP000018745"/>
    </source>
</evidence>
<keyword evidence="2" id="KW-1185">Reference proteome</keyword>
<sequence length="59" mass="7035">MKLGYVSLFGTNKDTLNKLNEQELDKICKFQTDHIKRPKLNCGEYTQDLLHAQNYWILY</sequence>